<evidence type="ECO:0000313" key="4">
    <source>
        <dbReference type="Proteomes" id="UP001305779"/>
    </source>
</evidence>
<dbReference type="Pfam" id="PF10056">
    <property type="entry name" value="DUF2293"/>
    <property type="match status" value="1"/>
</dbReference>
<evidence type="ECO:0000313" key="3">
    <source>
        <dbReference type="EMBL" id="KAK4508321.1"/>
    </source>
</evidence>
<dbReference type="Proteomes" id="UP001305779">
    <property type="component" value="Unassembled WGS sequence"/>
</dbReference>
<feature type="region of interest" description="Disordered" evidence="1">
    <location>
        <begin position="182"/>
        <end position="222"/>
    </location>
</feature>
<accession>A0ABR0F2Z4</accession>
<reference evidence="3 4" key="1">
    <citation type="journal article" date="2023" name="G3 (Bethesda)">
        <title>A chromosome-level genome assembly of Zasmidium syzygii isolated from banana leaves.</title>
        <authorList>
            <person name="van Westerhoven A.C."/>
            <person name="Mehrabi R."/>
            <person name="Talebi R."/>
            <person name="Steentjes M.B.F."/>
            <person name="Corcolon B."/>
            <person name="Chong P.A."/>
            <person name="Kema G.H.J."/>
            <person name="Seidl M.F."/>
        </authorList>
    </citation>
    <scope>NUCLEOTIDE SEQUENCE [LARGE SCALE GENOMIC DNA]</scope>
    <source>
        <strain evidence="3 4">P124</strain>
    </source>
</reference>
<sequence>MSTRPRRALADLTLNQPAPGAGLAASIHAPPRTRKTSSFANNTRKLMSTPTTNRPDLTNLTPAETRLRRREWNRGPLTDLFPLIPSTALDRILDICIDVKDYTYNLSESKNWNHRRLTSIVVAHVRHAYSDYDKLLREDKLERYEARRRSGDQVWRVLREWCPWDDSNPVLEQAWRATLVPPEERDPTWDPMDVDEESDGEGEVPTGVGGVVEFEDDPMDLD</sequence>
<feature type="domain" description="DUF2293" evidence="2">
    <location>
        <begin position="77"/>
        <end position="161"/>
    </location>
</feature>
<name>A0ABR0F2Z4_ZASCE</name>
<evidence type="ECO:0000259" key="2">
    <source>
        <dbReference type="Pfam" id="PF10056"/>
    </source>
</evidence>
<protein>
    <recommendedName>
        <fullName evidence="2">DUF2293 domain-containing protein</fullName>
    </recommendedName>
</protein>
<keyword evidence="4" id="KW-1185">Reference proteome</keyword>
<dbReference type="EMBL" id="JAXOVC010000001">
    <property type="protein sequence ID" value="KAK4508321.1"/>
    <property type="molecule type" value="Genomic_DNA"/>
</dbReference>
<feature type="compositionally biased region" description="Polar residues" evidence="1">
    <location>
        <begin position="36"/>
        <end position="56"/>
    </location>
</feature>
<proteinExistence type="predicted"/>
<evidence type="ECO:0000256" key="1">
    <source>
        <dbReference type="SAM" id="MobiDB-lite"/>
    </source>
</evidence>
<feature type="compositionally biased region" description="Acidic residues" evidence="1">
    <location>
        <begin position="192"/>
        <end position="202"/>
    </location>
</feature>
<comment type="caution">
    <text evidence="3">The sequence shown here is derived from an EMBL/GenBank/DDBJ whole genome shotgun (WGS) entry which is preliminary data.</text>
</comment>
<gene>
    <name evidence="3" type="ORF">PRZ48_002059</name>
</gene>
<feature type="compositionally biased region" description="Acidic residues" evidence="1">
    <location>
        <begin position="213"/>
        <end position="222"/>
    </location>
</feature>
<dbReference type="InterPro" id="IPR018744">
    <property type="entry name" value="DUF2293"/>
</dbReference>
<feature type="region of interest" description="Disordered" evidence="1">
    <location>
        <begin position="15"/>
        <end position="56"/>
    </location>
</feature>
<organism evidence="3 4">
    <name type="scientific">Zasmidium cellare</name>
    <name type="common">Wine cellar mold</name>
    <name type="synonym">Racodium cellare</name>
    <dbReference type="NCBI Taxonomy" id="395010"/>
    <lineage>
        <taxon>Eukaryota</taxon>
        <taxon>Fungi</taxon>
        <taxon>Dikarya</taxon>
        <taxon>Ascomycota</taxon>
        <taxon>Pezizomycotina</taxon>
        <taxon>Dothideomycetes</taxon>
        <taxon>Dothideomycetidae</taxon>
        <taxon>Mycosphaerellales</taxon>
        <taxon>Mycosphaerellaceae</taxon>
        <taxon>Zasmidium</taxon>
    </lineage>
</organism>